<dbReference type="Pfam" id="PF02518">
    <property type="entry name" value="HATPase_c"/>
    <property type="match status" value="1"/>
</dbReference>
<evidence type="ECO:0000256" key="3">
    <source>
        <dbReference type="ARBA" id="ARBA00022553"/>
    </source>
</evidence>
<feature type="compositionally biased region" description="Acidic residues" evidence="9">
    <location>
        <begin position="1243"/>
        <end position="1268"/>
    </location>
</feature>
<feature type="modified residue" description="4-aspartylphosphate" evidence="8">
    <location>
        <position position="2059"/>
    </location>
</feature>
<evidence type="ECO:0000256" key="9">
    <source>
        <dbReference type="SAM" id="MobiDB-lite"/>
    </source>
</evidence>
<protein>
    <recommendedName>
        <fullName evidence="2">histidine kinase</fullName>
        <ecNumber evidence="2">2.7.13.3</ecNumber>
    </recommendedName>
</protein>
<dbReference type="InterPro" id="IPR003594">
    <property type="entry name" value="HATPase_dom"/>
</dbReference>
<accession>A0ABN7R459</accession>
<feature type="modified residue" description="Phosphohistidine" evidence="7">
    <location>
        <position position="1372"/>
    </location>
</feature>
<dbReference type="InterPro" id="IPR002545">
    <property type="entry name" value="CheW-lke_dom"/>
</dbReference>
<feature type="compositionally biased region" description="Low complexity" evidence="9">
    <location>
        <begin position="595"/>
        <end position="604"/>
    </location>
</feature>
<evidence type="ECO:0000256" key="4">
    <source>
        <dbReference type="ARBA" id="ARBA00022679"/>
    </source>
</evidence>
<feature type="region of interest" description="Disordered" evidence="9">
    <location>
        <begin position="1209"/>
        <end position="1268"/>
    </location>
</feature>
<dbReference type="SMART" id="SM01231">
    <property type="entry name" value="H-kinase_dim"/>
    <property type="match status" value="1"/>
</dbReference>
<dbReference type="SMART" id="SM00448">
    <property type="entry name" value="REC"/>
    <property type="match status" value="1"/>
</dbReference>
<dbReference type="EMBL" id="OU015430">
    <property type="protein sequence ID" value="CAG4976373.1"/>
    <property type="molecule type" value="Genomic_DNA"/>
</dbReference>
<dbReference type="CDD" id="cd17546">
    <property type="entry name" value="REC_hyHK_CKI1_RcsC-like"/>
    <property type="match status" value="1"/>
</dbReference>
<dbReference type="EC" id="2.7.13.3" evidence="2"/>
<evidence type="ECO:0000256" key="5">
    <source>
        <dbReference type="ARBA" id="ARBA00022777"/>
    </source>
</evidence>
<sequence length="2134" mass="230853">MRDAIDTTTLGWIKPELDETLRQARQEIESYVEAPDDADRMRACARHLHQVHGTLRMVELYAPAMVAEEMERLALALVHGEIADRDDACAMLMRGAVQLPDYLERLQGGHRDIPIVLLPLLNELRATRGETGLNESVLFAPDLDRPLPTHLPAPVAVATTIRSGARPASPGLAALRHALSQWPEDGAPSDAAQLASVVDSLLSEVAVEPLRRMLWVAASVAGALRDGALAPTRTLRQAFGGVEREARNVLEDTGFSAPDSEPNAEPTRQLLYHVAHAQGSHPALDDLRRTFELDAQLPSESEIEHARGSLSGRNRALLDTVSAAIKEDLLRVKDALDLHLRTGSTDVGGLRPQVEALGRVSDTLGMMGLGIARGVVLQQRDAMHEIVAGQRAADESVLLDVAGALLYVDASLDEQVSRLGLSDDRADEDLLASESRKVLEVVVREAIANFGDARQSFVAFVETNWDHAELVEIPRLLDEVGGALRILDLHLPADYLSGVKRYTEVELIGRKRVPNGQQLDTMADALASVEYYLEALREQRPNRDRILEIARQSLESLGYWPLPPEAQVGQPAESSPLSVEDENLAAAALDMASSSIPVPSSSPAAPSPAAPAPPAVERPADAPVSSAAVTSVVEPALGGFEQSDDIDDEIREVFLEELEEEIGNLGPMLDAWRRSPDNLEQLRSIRRVFHTLKGSGRLVGARTLGEFSWKIENMLNRVLDGSRSASPAVVAIVDDAHAALPGLHAALQGSGTLQADLAGIEAVADRIAAGEEAFYVAPEPAPVVSDPAPVEAVPAETVAEEAPAPAAVEIPGSTAFDQPAEPPVADFSTEVDEGGIPASVDPVLLEILGSEVTGHLATIDQWLAASRSAPQPADDRLQRAIHTLNGAFAMTEVPVITDITGPAETYVKRLLAAGQAASEDGVAAIGAVAGAVASTLAALQSASPRIPEFHGLSARMQALRDTLPASQMPMPGDELDVPLPTRRTSGVSVVDLTPFAGLEASEEGTGVDAAQADTASAEAQRAETERLEAERVEAQRLEAERLEAERLEAERLEAERVEAERLETERAEAERAEAARVEAERAEAERAEAERLEAERLEAERLEAERLEAERLEAERVEAERLQSERLEAERLATEHAEAERIEARRIEAERLEAELLAAERAEAERLEAEQREAQRLAEEEDEYARLEAEYAEADRVAREQAEAAQSAVEAAMGASRTGSASVDATEADSSVETAVEASSEFAEAELESQPEPEPEPEAEVEVEVEVEADPEPEFVAEVAPEFEPEPEVGPEAAPEPEPALDSAVAALLASSLVDVQDPDEELDVSDLDPELVDIFVEEGGDLLDHSDGLLAQLRETPEEREALVGLQRDLHTLKGGARMAGIMAVGELGHVMESLLEAVVDQRCELGTDGVPLLERGFDRLHAMVTRVGDRRAIAMPDMLIAEFDARSRGQSLLRQRAGTPDVSAPTVVEAPAAAAEPVASHPVATAPVARAPESTAAAGLAPLSAPIDDSQPGDEDDIGVRAPQEQVRIRADLLDRLVNYAGEVAIYRARLEQQLGAFRGAIAEMAATNTRMRDQLRRLEMETEAQIVARYQREGEDGEQAFDPLELDRFSNLQQLSRALTESAADQNSLQLTLDDLTRQYETLLLQQSRVSSELQEGLMRTRMVPFDALLPRLRRVIRQASGELGKQVALKLDGSQGELDRNVLERMTAPLEHMLRNSVAHGIELPDERKRAGKAEEGSVRIAIRREGSEVVLEVADDGRGLNREAIRRRGEERGLVRPDAVLGDSDLDALILEPGFSTADAVSRLAGRGVGMDVVASEVRQLGGSLDIRSTPGQGVRFTLRLPQTLAVTQAVFVRINETTFAVPIASVRGVGRIAREDLVDADGNPRESTYRYGGEDYAVHDLGQLVGQGTAKAEGHLQMPVLLIRSGDLHAAVTVDQVIGNREIVVKPVGPQVASVPGIFGATIMGDGRVVVILDVAPLVRRQAVLPREMRSVAAPVVEHRQVPLVMVVDDSVTMRKVTGRVLERNNFEVATAKDGVDALERMVDVVPDLMLLDIEMPRMDGYELATQMKADPRLRNVPIVMITSRTGDKHRQRAMDIGVDRYLGKPYQEPELMRNVFELLGIERRHVG</sequence>
<dbReference type="InterPro" id="IPR008207">
    <property type="entry name" value="Sig_transdc_His_kin_Hpt_dom"/>
</dbReference>
<feature type="modified residue" description="Phosphohistidine" evidence="7">
    <location>
        <position position="690"/>
    </location>
</feature>
<dbReference type="PROSITE" id="PS50851">
    <property type="entry name" value="CHEW"/>
    <property type="match status" value="1"/>
</dbReference>
<evidence type="ECO:0000256" key="6">
    <source>
        <dbReference type="ARBA" id="ARBA00023012"/>
    </source>
</evidence>
<dbReference type="InterPro" id="IPR036890">
    <property type="entry name" value="HATPase_C_sf"/>
</dbReference>
<organism evidence="14 15">
    <name type="scientific">Novilysobacter luteus</name>
    <dbReference type="NCBI Taxonomy" id="2822368"/>
    <lineage>
        <taxon>Bacteria</taxon>
        <taxon>Pseudomonadati</taxon>
        <taxon>Pseudomonadota</taxon>
        <taxon>Gammaproteobacteria</taxon>
        <taxon>Lysobacterales</taxon>
        <taxon>Lysobacteraceae</taxon>
        <taxon>Novilysobacter</taxon>
    </lineage>
</organism>
<feature type="compositionally biased region" description="Low complexity" evidence="9">
    <location>
        <begin position="1008"/>
        <end position="1019"/>
    </location>
</feature>
<dbReference type="InterPro" id="IPR051315">
    <property type="entry name" value="Bact_Chemotaxis_CheA"/>
</dbReference>
<dbReference type="InterPro" id="IPR001789">
    <property type="entry name" value="Sig_transdc_resp-reg_receiver"/>
</dbReference>
<dbReference type="Pfam" id="PF01627">
    <property type="entry name" value="Hpt"/>
    <property type="match status" value="4"/>
</dbReference>
<feature type="domain" description="Histidine kinase" evidence="10">
    <location>
        <begin position="1630"/>
        <end position="1850"/>
    </location>
</feature>
<evidence type="ECO:0000256" key="2">
    <source>
        <dbReference type="ARBA" id="ARBA00012438"/>
    </source>
</evidence>
<dbReference type="Gene3D" id="3.30.565.10">
    <property type="entry name" value="Histidine kinase-like ATPase, C-terminal domain"/>
    <property type="match status" value="1"/>
</dbReference>
<keyword evidence="5 14" id="KW-0418">Kinase</keyword>
<evidence type="ECO:0000256" key="8">
    <source>
        <dbReference type="PROSITE-ProRule" id="PRU00169"/>
    </source>
</evidence>
<dbReference type="Proteomes" id="UP000680116">
    <property type="component" value="Chromosome"/>
</dbReference>
<evidence type="ECO:0000259" key="11">
    <source>
        <dbReference type="PROSITE" id="PS50110"/>
    </source>
</evidence>
<gene>
    <name evidence="14" type="primary">rcsC_9</name>
    <name evidence="14" type="ORF">LYB30171_02162</name>
</gene>
<evidence type="ECO:0000259" key="12">
    <source>
        <dbReference type="PROSITE" id="PS50851"/>
    </source>
</evidence>
<dbReference type="SMART" id="SM00073">
    <property type="entry name" value="HPT"/>
    <property type="match status" value="2"/>
</dbReference>
<dbReference type="SUPFAM" id="SSF50341">
    <property type="entry name" value="CheW-like"/>
    <property type="match status" value="1"/>
</dbReference>
<dbReference type="Pfam" id="PF00072">
    <property type="entry name" value="Response_reg"/>
    <property type="match status" value="1"/>
</dbReference>
<comment type="catalytic activity">
    <reaction evidence="1">
        <text>ATP + protein L-histidine = ADP + protein N-phospho-L-histidine.</text>
        <dbReference type="EC" id="2.7.13.3"/>
    </reaction>
</comment>
<reference evidence="14 15" key="1">
    <citation type="submission" date="2021-04" db="EMBL/GenBank/DDBJ databases">
        <authorList>
            <person name="Rodrigo-Torres L."/>
            <person name="Arahal R. D."/>
            <person name="Lucena T."/>
        </authorList>
    </citation>
    <scope>NUCLEOTIDE SEQUENCE [LARGE SCALE GENOMIC DNA]</scope>
    <source>
        <strain evidence="14 15">CECT 30171</strain>
    </source>
</reference>
<dbReference type="PROSITE" id="PS50109">
    <property type="entry name" value="HIS_KIN"/>
    <property type="match status" value="1"/>
</dbReference>
<feature type="domain" description="HPt" evidence="13">
    <location>
        <begin position="643"/>
        <end position="750"/>
    </location>
</feature>
<dbReference type="PANTHER" id="PTHR43395:SF8">
    <property type="entry name" value="HISTIDINE KINASE"/>
    <property type="match status" value="1"/>
</dbReference>
<evidence type="ECO:0000259" key="10">
    <source>
        <dbReference type="PROSITE" id="PS50109"/>
    </source>
</evidence>
<evidence type="ECO:0000256" key="7">
    <source>
        <dbReference type="PROSITE-ProRule" id="PRU00110"/>
    </source>
</evidence>
<feature type="compositionally biased region" description="Pro residues" evidence="9">
    <location>
        <begin position="605"/>
        <end position="616"/>
    </location>
</feature>
<dbReference type="SUPFAM" id="SSF52172">
    <property type="entry name" value="CheY-like"/>
    <property type="match status" value="1"/>
</dbReference>
<evidence type="ECO:0000256" key="1">
    <source>
        <dbReference type="ARBA" id="ARBA00000085"/>
    </source>
</evidence>
<dbReference type="PRINTS" id="PR00344">
    <property type="entry name" value="BCTRLSENSOR"/>
</dbReference>
<feature type="region of interest" description="Disordered" evidence="9">
    <location>
        <begin position="1000"/>
        <end position="1028"/>
    </location>
</feature>
<keyword evidence="3 8" id="KW-0597">Phosphoprotein</keyword>
<evidence type="ECO:0000259" key="13">
    <source>
        <dbReference type="PROSITE" id="PS50894"/>
    </source>
</evidence>
<dbReference type="GO" id="GO:0004673">
    <property type="term" value="F:protein histidine kinase activity"/>
    <property type="evidence" value="ECO:0007669"/>
    <property type="project" value="UniProtKB-EC"/>
</dbReference>
<dbReference type="Pfam" id="PF01584">
    <property type="entry name" value="CheW"/>
    <property type="match status" value="1"/>
</dbReference>
<evidence type="ECO:0000313" key="14">
    <source>
        <dbReference type="EMBL" id="CAG4976373.1"/>
    </source>
</evidence>
<feature type="domain" description="CheW-like" evidence="12">
    <location>
        <begin position="1852"/>
        <end position="1990"/>
    </location>
</feature>
<feature type="region of interest" description="Disordered" evidence="9">
    <location>
        <begin position="595"/>
        <end position="623"/>
    </location>
</feature>
<keyword evidence="6" id="KW-0902">Two-component regulatory system</keyword>
<feature type="compositionally biased region" description="Low complexity" evidence="9">
    <location>
        <begin position="1228"/>
        <end position="1242"/>
    </location>
</feature>
<dbReference type="PANTHER" id="PTHR43395">
    <property type="entry name" value="SENSOR HISTIDINE KINASE CHEA"/>
    <property type="match status" value="1"/>
</dbReference>
<keyword evidence="4 14" id="KW-0808">Transferase</keyword>
<evidence type="ECO:0000313" key="15">
    <source>
        <dbReference type="Proteomes" id="UP000680116"/>
    </source>
</evidence>
<dbReference type="Gene3D" id="1.20.120.160">
    <property type="entry name" value="HPT domain"/>
    <property type="match status" value="4"/>
</dbReference>
<dbReference type="CDD" id="cd00088">
    <property type="entry name" value="HPT"/>
    <property type="match status" value="2"/>
</dbReference>
<feature type="domain" description="Response regulatory" evidence="11">
    <location>
        <begin position="2010"/>
        <end position="2126"/>
    </location>
</feature>
<proteinExistence type="predicted"/>
<dbReference type="InterPro" id="IPR058661">
    <property type="entry name" value="FimL_2nd"/>
</dbReference>
<dbReference type="Gene3D" id="2.30.30.40">
    <property type="entry name" value="SH3 Domains"/>
    <property type="match status" value="1"/>
</dbReference>
<feature type="domain" description="HPt" evidence="13">
    <location>
        <begin position="1325"/>
        <end position="1429"/>
    </location>
</feature>
<dbReference type="Pfam" id="PF26379">
    <property type="entry name" value="FimL_2nd"/>
    <property type="match status" value="1"/>
</dbReference>
<dbReference type="Gene3D" id="3.40.50.2300">
    <property type="match status" value="1"/>
</dbReference>
<dbReference type="SUPFAM" id="SSF55874">
    <property type="entry name" value="ATPase domain of HSP90 chaperone/DNA topoisomerase II/histidine kinase"/>
    <property type="match status" value="1"/>
</dbReference>
<dbReference type="InterPro" id="IPR011006">
    <property type="entry name" value="CheY-like_superfamily"/>
</dbReference>
<dbReference type="InterPro" id="IPR004358">
    <property type="entry name" value="Sig_transdc_His_kin-like_C"/>
</dbReference>
<dbReference type="InterPro" id="IPR036061">
    <property type="entry name" value="CheW-like_dom_sf"/>
</dbReference>
<dbReference type="InterPro" id="IPR005467">
    <property type="entry name" value="His_kinase_dom"/>
</dbReference>
<dbReference type="PROSITE" id="PS50894">
    <property type="entry name" value="HPT"/>
    <property type="match status" value="2"/>
</dbReference>
<dbReference type="SUPFAM" id="SSF47226">
    <property type="entry name" value="Histidine-containing phosphotransfer domain, HPT domain"/>
    <property type="match status" value="5"/>
</dbReference>
<dbReference type="InterPro" id="IPR004105">
    <property type="entry name" value="CheA-like_dim"/>
</dbReference>
<dbReference type="PROSITE" id="PS50110">
    <property type="entry name" value="RESPONSE_REGULATORY"/>
    <property type="match status" value="1"/>
</dbReference>
<keyword evidence="15" id="KW-1185">Reference proteome</keyword>
<dbReference type="SMART" id="SM00387">
    <property type="entry name" value="HATPase_c"/>
    <property type="match status" value="1"/>
</dbReference>
<name>A0ABN7R459_9GAMM</name>
<dbReference type="SMART" id="SM00260">
    <property type="entry name" value="CheW"/>
    <property type="match status" value="1"/>
</dbReference>
<dbReference type="InterPro" id="IPR036641">
    <property type="entry name" value="HPT_dom_sf"/>
</dbReference>